<feature type="compositionally biased region" description="Polar residues" evidence="1">
    <location>
        <begin position="1136"/>
        <end position="1152"/>
    </location>
</feature>
<dbReference type="SUPFAM" id="SSF57850">
    <property type="entry name" value="RING/U-box"/>
    <property type="match status" value="1"/>
</dbReference>
<evidence type="ECO:0000256" key="1">
    <source>
        <dbReference type="SAM" id="MobiDB-lite"/>
    </source>
</evidence>
<sequence>MDVHVLNGEYRQQQVHGLVPNDRCRLENFRKSEVVGDLEVGREGFTLLPAKDRTSSRTAGDGRDANISLEEMYETVMKDRVCARVSAMEPVCLFQDDQDHGHVGSGLKLRSFINEGLHNPPEQRQHHVSAAGDASALSKVDLMKNNCDADILLASDDPAESGREDGKLVDHSACSGGAAGGSHVLVSAEINALVGHQCNGDDLDDIDSTDMCFDGCVITSGSKSHSSRQEPRLGYGDTYLESLSDRDGMLIESVPASSPASFFQSDTIHVSKDKSLVGQTELWRNIRSSQQESGYHTSSTEFDPRVEQAADSTYPKEGIKSSLSSDETSIEHVVVKDTPFNSIPPPGQADSEKCQSSKGPVENDIHPEQKTMTHGSLPKEKVPLVDLSLRRVLCDPITGSFLEDAMVAQCGHSFGGGCLKQVMDTHLCITCGATISPNFLVPNFALRAAVLAYKHEDQLQMISVRGIKRRREENQQFEGSEAKRTERVILQGHWGSVETTSTDNSRFKAVQFPFAVNDKVLIKGNKRTPERFVGREAIITSQCLNGWYLVKTLDTGDSVRLQYRSLEKLGDTEMPYTSAMEYFSDQCGDGSGSPFDLPQSTPKSSIDTEPESGSAASQRDAANGILSHHGLETNISVAGSSERDFVRLPYSSSTPIDVCGVSNSISGVLTKASGEVLPGSQLRKVEHRIGSSEDGPMISENARDPLSNLERCSADAGQSVSDAMVEKFRTDLLNGISTFHDESGDEQMAQDGSQSDTSAKLWDGAKIDFLDTHTLNGEQVLPSKILSTDTGRNGSENEAPTGNKDQENEIELLRTRSKRSFLHSRISLSTGVCGQDTDPYRKVYSSGYRRRGGKGDNGTVTLENIHAEGKSSELELESIKSHSEDIQGAVSGGGKHGRDLKLKSTKEIRQIMKKDVLKLEKQIPRSYLLNSWRSDRISWRKCVRTSCTVVELAHLLREFRYALLLTDPGGMTDEEWEKRLATINESGDVDLLVSLWGRLYDDVYKCVETKSRSGFNLEAESAWRKLLAFDAKYIHDLDFSFGGQPISPGQMTTANVTADSTVDCDMSSRLEVKTLLASTMNLLQKQSRKELLSVKEALEREKRHIIAKLAKLEDSYVKLVSTPPIENFSTGGEGSNGQPSQTIPAVPSNNNFGSGGPSFPCAPDEDTDDGESVRASPSQDADGEATDMSDSD</sequence>
<feature type="compositionally biased region" description="Polar residues" evidence="1">
    <location>
        <begin position="598"/>
        <end position="607"/>
    </location>
</feature>
<dbReference type="Proteomes" id="UP000077202">
    <property type="component" value="Unassembled WGS sequence"/>
</dbReference>
<gene>
    <name evidence="3" type="ORF">AXG93_3960s1360</name>
</gene>
<dbReference type="EMBL" id="LVLJ01003657">
    <property type="protein sequence ID" value="OAE20245.1"/>
    <property type="molecule type" value="Genomic_DNA"/>
</dbReference>
<feature type="region of interest" description="Disordered" evidence="1">
    <location>
        <begin position="782"/>
        <end position="808"/>
    </location>
</feature>
<name>A0A176VJX4_MARPO</name>
<feature type="domain" description="PUB 62/63 C-terminal" evidence="2">
    <location>
        <begin position="510"/>
        <end position="568"/>
    </location>
</feature>
<feature type="compositionally biased region" description="Basic and acidic residues" evidence="1">
    <location>
        <begin position="350"/>
        <end position="361"/>
    </location>
</feature>
<dbReference type="AlphaFoldDB" id="A0A176VJX4"/>
<evidence type="ECO:0000259" key="2">
    <source>
        <dbReference type="Pfam" id="PF23112"/>
    </source>
</evidence>
<accession>A0A176VJX4</accession>
<organism evidence="3 4">
    <name type="scientific">Marchantia polymorpha subsp. ruderalis</name>
    <dbReference type="NCBI Taxonomy" id="1480154"/>
    <lineage>
        <taxon>Eukaryota</taxon>
        <taxon>Viridiplantae</taxon>
        <taxon>Streptophyta</taxon>
        <taxon>Embryophyta</taxon>
        <taxon>Marchantiophyta</taxon>
        <taxon>Marchantiopsida</taxon>
        <taxon>Marchantiidae</taxon>
        <taxon>Marchantiales</taxon>
        <taxon>Marchantiaceae</taxon>
        <taxon>Marchantia</taxon>
    </lineage>
</organism>
<evidence type="ECO:0000313" key="4">
    <source>
        <dbReference type="Proteomes" id="UP000077202"/>
    </source>
</evidence>
<feature type="compositionally biased region" description="Acidic residues" evidence="1">
    <location>
        <begin position="1181"/>
        <end position="1192"/>
    </location>
</feature>
<dbReference type="InterPro" id="IPR057649">
    <property type="entry name" value="PUB62-63_C"/>
</dbReference>
<dbReference type="PANTHER" id="PTHR33644">
    <property type="entry name" value="U-BOX DOMAIN-CONTAINING PROTEIN 62-RELATED"/>
    <property type="match status" value="1"/>
</dbReference>
<proteinExistence type="predicted"/>
<feature type="region of interest" description="Disordered" evidence="1">
    <location>
        <begin position="1128"/>
        <end position="1192"/>
    </location>
</feature>
<feature type="region of interest" description="Disordered" evidence="1">
    <location>
        <begin position="288"/>
        <end position="361"/>
    </location>
</feature>
<evidence type="ECO:0000313" key="3">
    <source>
        <dbReference type="EMBL" id="OAE20245.1"/>
    </source>
</evidence>
<reference evidence="3" key="1">
    <citation type="submission" date="2016-03" db="EMBL/GenBank/DDBJ databases">
        <title>Mechanisms controlling the formation of the plant cell surface in tip-growing cells are functionally conserved among land plants.</title>
        <authorList>
            <person name="Honkanen S."/>
            <person name="Jones V.A."/>
            <person name="Morieri G."/>
            <person name="Champion C."/>
            <person name="Hetherington A.J."/>
            <person name="Kelly S."/>
            <person name="Saint-Marcoux D."/>
            <person name="Proust H."/>
            <person name="Prescott H."/>
            <person name="Dolan L."/>
        </authorList>
    </citation>
    <scope>NUCLEOTIDE SEQUENCE [LARGE SCALE GENOMIC DNA]</scope>
    <source>
        <tissue evidence="3">Whole gametophyte</tissue>
    </source>
</reference>
<dbReference type="PANTHER" id="PTHR33644:SF5">
    <property type="entry name" value="U-BOX DOMAIN-CONTAINING PROTEIN 62"/>
    <property type="match status" value="1"/>
</dbReference>
<comment type="caution">
    <text evidence="3">The sequence shown here is derived from an EMBL/GenBank/DDBJ whole genome shotgun (WGS) entry which is preliminary data.</text>
</comment>
<dbReference type="InterPro" id="IPR013083">
    <property type="entry name" value="Znf_RING/FYVE/PHD"/>
</dbReference>
<dbReference type="Pfam" id="PF23112">
    <property type="entry name" value="PUB62-63_C"/>
    <property type="match status" value="1"/>
</dbReference>
<protein>
    <recommendedName>
        <fullName evidence="2">PUB 62/63 C-terminal domain-containing protein</fullName>
    </recommendedName>
</protein>
<dbReference type="Gene3D" id="3.30.40.10">
    <property type="entry name" value="Zinc/RING finger domain, C3HC4 (zinc finger)"/>
    <property type="match status" value="1"/>
</dbReference>
<keyword evidence="4" id="KW-1185">Reference proteome</keyword>
<feature type="compositionally biased region" description="Polar residues" evidence="1">
    <location>
        <begin position="288"/>
        <end position="301"/>
    </location>
</feature>
<feature type="region of interest" description="Disordered" evidence="1">
    <location>
        <begin position="590"/>
        <end position="620"/>
    </location>
</feature>
<feature type="compositionally biased region" description="Polar residues" evidence="1">
    <location>
        <begin position="785"/>
        <end position="800"/>
    </location>
</feature>